<sequence>MSAIDPVTLSLQWALSYPFARPQQAFIFVNGASWPLLSSEGGFGGWRVQTGREAVRLKALLTGRQLGAFEAGEYHAVAAVGSNAAPGQLRRKFAHKLDDVAIPVIEITVPDHIVAYANRLAAYGSVPATLVGRPGGTARVWATLLSDADYETMNATEDRGEIYDGVPIAPLDAPDAVTRPFEAYACLTGCLPLRVSAFASTGCAWPVGGQWEAQSMAVQALGLDLPVDRFVTENVTDANVRAARDLALSQAYPENRWIRASGS</sequence>
<organism evidence="1 2">
    <name type="scientific">Alkalicaulis satelles</name>
    <dbReference type="NCBI Taxonomy" id="2609175"/>
    <lineage>
        <taxon>Bacteria</taxon>
        <taxon>Pseudomonadati</taxon>
        <taxon>Pseudomonadota</taxon>
        <taxon>Alphaproteobacteria</taxon>
        <taxon>Maricaulales</taxon>
        <taxon>Maricaulaceae</taxon>
        <taxon>Alkalicaulis</taxon>
    </lineage>
</organism>
<dbReference type="AlphaFoldDB" id="A0A5M6ZGQ6"/>
<keyword evidence="2" id="KW-1185">Reference proteome</keyword>
<comment type="caution">
    <text evidence="1">The sequence shown here is derived from an EMBL/GenBank/DDBJ whole genome shotgun (WGS) entry which is preliminary data.</text>
</comment>
<evidence type="ECO:0000313" key="2">
    <source>
        <dbReference type="Proteomes" id="UP000325122"/>
    </source>
</evidence>
<name>A0A5M6ZGQ6_9PROT</name>
<reference evidence="1 2" key="1">
    <citation type="submission" date="2019-09" db="EMBL/GenBank/DDBJ databases">
        <authorList>
            <person name="Kevbrin V."/>
            <person name="Grouzdev D.S."/>
        </authorList>
    </citation>
    <scope>NUCLEOTIDE SEQUENCE [LARGE SCALE GENOMIC DNA]</scope>
    <source>
        <strain evidence="1 2">G-192</strain>
    </source>
</reference>
<dbReference type="Proteomes" id="UP000325122">
    <property type="component" value="Unassembled WGS sequence"/>
</dbReference>
<protein>
    <submittedName>
        <fullName evidence="1">Uncharacterized protein</fullName>
    </submittedName>
</protein>
<dbReference type="EMBL" id="VWOJ01000002">
    <property type="protein sequence ID" value="KAA5803956.1"/>
    <property type="molecule type" value="Genomic_DNA"/>
</dbReference>
<accession>A0A5M6ZGQ6</accession>
<proteinExistence type="predicted"/>
<gene>
    <name evidence="1" type="ORF">F1654_09195</name>
</gene>
<evidence type="ECO:0000313" key="1">
    <source>
        <dbReference type="EMBL" id="KAA5803956.1"/>
    </source>
</evidence>
<dbReference type="RefSeq" id="WP_150023223.1">
    <property type="nucleotide sequence ID" value="NZ_VWOJ01000002.1"/>
</dbReference>